<feature type="compositionally biased region" description="Basic and acidic residues" evidence="1">
    <location>
        <begin position="129"/>
        <end position="152"/>
    </location>
</feature>
<protein>
    <submittedName>
        <fullName evidence="2">Uncharacterized protein</fullName>
    </submittedName>
</protein>
<keyword evidence="3" id="KW-1185">Reference proteome</keyword>
<comment type="caution">
    <text evidence="2">The sequence shown here is derived from an EMBL/GenBank/DDBJ whole genome shotgun (WGS) entry which is preliminary data.</text>
</comment>
<evidence type="ECO:0000313" key="2">
    <source>
        <dbReference type="EMBL" id="PZX26791.1"/>
    </source>
</evidence>
<feature type="region of interest" description="Disordered" evidence="1">
    <location>
        <begin position="32"/>
        <end position="53"/>
    </location>
</feature>
<dbReference type="EMBL" id="QKZN01000006">
    <property type="protein sequence ID" value="PZX26791.1"/>
    <property type="molecule type" value="Genomic_DNA"/>
</dbReference>
<gene>
    <name evidence="2" type="ORF">C7416_10677</name>
</gene>
<evidence type="ECO:0000256" key="1">
    <source>
        <dbReference type="SAM" id="MobiDB-lite"/>
    </source>
</evidence>
<accession>A0A2W7PM34</accession>
<feature type="compositionally biased region" description="Basic and acidic residues" evidence="1">
    <location>
        <begin position="41"/>
        <end position="53"/>
    </location>
</feature>
<evidence type="ECO:0000313" key="3">
    <source>
        <dbReference type="Proteomes" id="UP000249638"/>
    </source>
</evidence>
<reference evidence="2" key="1">
    <citation type="submission" date="2018-06" db="EMBL/GenBank/DDBJ databases">
        <title>Genomic Encyclopedia of Type Strains, Phase IV (KMG-V): Genome sequencing to study the core and pangenomes of soil and plant-associated prokaryotes.</title>
        <authorList>
            <person name="Whitman W."/>
        </authorList>
    </citation>
    <scope>NUCLEOTIDE SEQUENCE [LARGE SCALE GENOMIC DNA]</scope>
    <source>
        <strain evidence="2">MLR2-44</strain>
    </source>
</reference>
<name>A0A2W7PM34_9BURK</name>
<feature type="region of interest" description="Disordered" evidence="1">
    <location>
        <begin position="129"/>
        <end position="163"/>
    </location>
</feature>
<dbReference type="AlphaFoldDB" id="A0A2W7PM34"/>
<organism evidence="2 3">
    <name type="scientific">Cupriavidus phytorum</name>
    <dbReference type="NCBI Taxonomy" id="3024399"/>
    <lineage>
        <taxon>Bacteria</taxon>
        <taxon>Pseudomonadati</taxon>
        <taxon>Pseudomonadota</taxon>
        <taxon>Betaproteobacteria</taxon>
        <taxon>Burkholderiales</taxon>
        <taxon>Burkholderiaceae</taxon>
        <taxon>Cupriavidus</taxon>
    </lineage>
</organism>
<proteinExistence type="predicted"/>
<dbReference type="Proteomes" id="UP000249638">
    <property type="component" value="Unassembled WGS sequence"/>
</dbReference>
<sequence>METGQAGFAAVVRLVEGFNDIRGRDAGGTRVVPGESCSVSKGKEEPRRARRTDQVSLSRALRLSVPAEARPAPVNRRDWLRQRKEELQAARTAARQRRNLLRAEIMSAAQDIAREERSAARLEAERLKAEARSARTYAREDERAAAKFERGQPKRPAAKTKTLAKEKSKLVSYAELLRLRK</sequence>